<gene>
    <name evidence="2" type="ORF">SAMN05443999_10326</name>
</gene>
<protein>
    <submittedName>
        <fullName evidence="2">Nicotinamidase-related amidase</fullName>
    </submittedName>
</protein>
<dbReference type="InterPro" id="IPR000868">
    <property type="entry name" value="Isochorismatase-like_dom"/>
</dbReference>
<dbReference type="Pfam" id="PF00857">
    <property type="entry name" value="Isochorismatase"/>
    <property type="match status" value="1"/>
</dbReference>
<accession>A0A1H7LCF2</accession>
<evidence type="ECO:0000313" key="2">
    <source>
        <dbReference type="EMBL" id="SEK96569.1"/>
    </source>
</evidence>
<dbReference type="SUPFAM" id="SSF52499">
    <property type="entry name" value="Isochorismatase-like hydrolases"/>
    <property type="match status" value="1"/>
</dbReference>
<dbReference type="RefSeq" id="WP_093033426.1">
    <property type="nucleotide sequence ID" value="NZ_FOAG01000003.1"/>
</dbReference>
<name>A0A1H7LCF2_9RHOB</name>
<dbReference type="AlphaFoldDB" id="A0A1H7LCF2"/>
<feature type="domain" description="Isochorismatase-like" evidence="1">
    <location>
        <begin position="11"/>
        <end position="155"/>
    </location>
</feature>
<keyword evidence="3" id="KW-1185">Reference proteome</keyword>
<dbReference type="PANTHER" id="PTHR14119">
    <property type="entry name" value="HYDROLASE"/>
    <property type="match status" value="1"/>
</dbReference>
<evidence type="ECO:0000259" key="1">
    <source>
        <dbReference type="Pfam" id="PF00857"/>
    </source>
</evidence>
<dbReference type="PANTHER" id="PTHR14119:SF3">
    <property type="entry name" value="ISOCHORISMATASE DOMAIN-CONTAINING PROTEIN 2"/>
    <property type="match status" value="1"/>
</dbReference>
<dbReference type="InterPro" id="IPR036380">
    <property type="entry name" value="Isochorismatase-like_sf"/>
</dbReference>
<reference evidence="2 3" key="1">
    <citation type="submission" date="2016-10" db="EMBL/GenBank/DDBJ databases">
        <authorList>
            <person name="de Groot N.N."/>
        </authorList>
    </citation>
    <scope>NUCLEOTIDE SEQUENCE [LARGE SCALE GENOMIC DNA]</scope>
    <source>
        <strain evidence="2 3">DSM 100674</strain>
    </source>
</reference>
<organism evidence="2 3">
    <name type="scientific">Roseovarius azorensis</name>
    <dbReference type="NCBI Taxonomy" id="1287727"/>
    <lineage>
        <taxon>Bacteria</taxon>
        <taxon>Pseudomonadati</taxon>
        <taxon>Pseudomonadota</taxon>
        <taxon>Alphaproteobacteria</taxon>
        <taxon>Rhodobacterales</taxon>
        <taxon>Roseobacteraceae</taxon>
        <taxon>Roseovarius</taxon>
    </lineage>
</organism>
<dbReference type="OrthoDB" id="9796958at2"/>
<sequence>MLTLDPAASHLLVIDFQARLMPAIPDGPALVRNARRLITAARRLQVPISYTEQNPRGLGATLPDLAPQPGETVLAKMTFDACRSDAVARHLDDGREIVVTGCEAHVCVLQTVLGLLDAGRRVQVVADAIGSRMALNRDTALTRMERHGAGIVTTEMVIFEWLGTADHPDFREIVALIK</sequence>
<dbReference type="InterPro" id="IPR050993">
    <property type="entry name" value="Isochorismatase_domain"/>
</dbReference>
<proteinExistence type="predicted"/>
<dbReference type="EMBL" id="FOAG01000003">
    <property type="protein sequence ID" value="SEK96569.1"/>
    <property type="molecule type" value="Genomic_DNA"/>
</dbReference>
<dbReference type="Gene3D" id="3.40.50.850">
    <property type="entry name" value="Isochorismatase-like"/>
    <property type="match status" value="1"/>
</dbReference>
<dbReference type="Proteomes" id="UP000199582">
    <property type="component" value="Unassembled WGS sequence"/>
</dbReference>
<evidence type="ECO:0000313" key="3">
    <source>
        <dbReference type="Proteomes" id="UP000199582"/>
    </source>
</evidence>
<dbReference type="STRING" id="1287727.SAMN05443999_10326"/>